<evidence type="ECO:0000259" key="15">
    <source>
        <dbReference type="PROSITE" id="PS51751"/>
    </source>
</evidence>
<dbReference type="PANTHER" id="PTHR14207">
    <property type="entry name" value="STEROL ISOMERASE"/>
    <property type="match status" value="1"/>
</dbReference>
<evidence type="ECO:0000256" key="5">
    <source>
        <dbReference type="ARBA" id="ARBA00022955"/>
    </source>
</evidence>
<evidence type="ECO:0000256" key="7">
    <source>
        <dbReference type="ARBA" id="ARBA00023011"/>
    </source>
</evidence>
<evidence type="ECO:0000313" key="17">
    <source>
        <dbReference type="Proteomes" id="UP001139887"/>
    </source>
</evidence>
<feature type="transmembrane region" description="Helical" evidence="14">
    <location>
        <begin position="120"/>
        <end position="143"/>
    </location>
</feature>
<keyword evidence="12" id="KW-0413">Isomerase</keyword>
<evidence type="ECO:0000256" key="1">
    <source>
        <dbReference type="ARBA" id="ARBA00004141"/>
    </source>
</evidence>
<dbReference type="AlphaFoldDB" id="A0A9W8M041"/>
<proteinExistence type="inferred from homology"/>
<keyword evidence="11" id="KW-0753">Steroid metabolism</keyword>
<evidence type="ECO:0000256" key="14">
    <source>
        <dbReference type="SAM" id="Phobius"/>
    </source>
</evidence>
<accession>A0A9W8M041</accession>
<comment type="caution">
    <text evidence="16">The sequence shown here is derived from an EMBL/GenBank/DDBJ whole genome shotgun (WGS) entry which is preliminary data.</text>
</comment>
<comment type="similarity">
    <text evidence="2">Belongs to the EBP family.</text>
</comment>
<organism evidence="16 17">
    <name type="scientific">Coemansia brasiliensis</name>
    <dbReference type="NCBI Taxonomy" id="2650707"/>
    <lineage>
        <taxon>Eukaryota</taxon>
        <taxon>Fungi</taxon>
        <taxon>Fungi incertae sedis</taxon>
        <taxon>Zoopagomycota</taxon>
        <taxon>Kickxellomycotina</taxon>
        <taxon>Kickxellomycetes</taxon>
        <taxon>Kickxellales</taxon>
        <taxon>Kickxellaceae</taxon>
        <taxon>Coemansia</taxon>
    </lineage>
</organism>
<dbReference type="OrthoDB" id="58557at2759"/>
<dbReference type="GO" id="GO:0016020">
    <property type="term" value="C:membrane"/>
    <property type="evidence" value="ECO:0007669"/>
    <property type="project" value="UniProtKB-SubCell"/>
</dbReference>
<dbReference type="PANTHER" id="PTHR14207:SF0">
    <property type="entry name" value="3-BETA-HYDROXYSTEROID-DELTA(8),DELTA(7)-ISOMERASE"/>
    <property type="match status" value="1"/>
</dbReference>
<keyword evidence="3" id="KW-0444">Lipid biosynthesis</keyword>
<feature type="transmembrane region" description="Helical" evidence="14">
    <location>
        <begin position="35"/>
        <end position="56"/>
    </location>
</feature>
<evidence type="ECO:0000256" key="8">
    <source>
        <dbReference type="ARBA" id="ARBA00023098"/>
    </source>
</evidence>
<dbReference type="GO" id="GO:0016126">
    <property type="term" value="P:sterol biosynthetic process"/>
    <property type="evidence" value="ECO:0007669"/>
    <property type="project" value="UniProtKB-KW"/>
</dbReference>
<evidence type="ECO:0000256" key="11">
    <source>
        <dbReference type="ARBA" id="ARBA00023221"/>
    </source>
</evidence>
<keyword evidence="17" id="KW-1185">Reference proteome</keyword>
<evidence type="ECO:0000256" key="13">
    <source>
        <dbReference type="PROSITE-ProRule" id="PRU01087"/>
    </source>
</evidence>
<dbReference type="PROSITE" id="PS51751">
    <property type="entry name" value="EXPERA"/>
    <property type="match status" value="1"/>
</dbReference>
<name>A0A9W8M041_9FUNG</name>
<sequence>MASLEQEAIKIQHPYFPRDAPLAHYVPSKFNVGEAFMTLGSAIAVLMVTSAILIKRSSKQLSCKDKSIVVWMMVCAGIHIVLEGYFSFNHKNLAGMQTVMADLWREYSHSDSRYLTSDPFTVIMEGITAVFDGSFAVVTAYGVLVDSPIRYPAQLVTSLMQLYGNILYMGINYMEGFRYSNPHPYYFYGYFVLMNAIWIVIPIYLIVDAVKNLYRGMLIAQRATIVKKAN</sequence>
<dbReference type="GO" id="GO:0047750">
    <property type="term" value="F:cholestenol delta-isomerase activity"/>
    <property type="evidence" value="ECO:0007669"/>
    <property type="project" value="InterPro"/>
</dbReference>
<dbReference type="GO" id="GO:0000247">
    <property type="term" value="F:C-8 sterol isomerase activity"/>
    <property type="evidence" value="ECO:0007669"/>
    <property type="project" value="TreeGrafter"/>
</dbReference>
<evidence type="ECO:0000256" key="4">
    <source>
        <dbReference type="ARBA" id="ARBA00022692"/>
    </source>
</evidence>
<feature type="domain" description="EXPERA" evidence="15">
    <location>
        <begin position="64"/>
        <end position="206"/>
    </location>
</feature>
<keyword evidence="6 13" id="KW-1133">Transmembrane helix</keyword>
<keyword evidence="8" id="KW-0443">Lipid metabolism</keyword>
<dbReference type="Pfam" id="PF05241">
    <property type="entry name" value="EBP"/>
    <property type="match status" value="1"/>
</dbReference>
<feature type="transmembrane region" description="Helical" evidence="14">
    <location>
        <begin position="185"/>
        <end position="207"/>
    </location>
</feature>
<gene>
    <name evidence="16" type="ORF">IWW36_002219</name>
</gene>
<dbReference type="Proteomes" id="UP001139887">
    <property type="component" value="Unassembled WGS sequence"/>
</dbReference>
<evidence type="ECO:0000256" key="2">
    <source>
        <dbReference type="ARBA" id="ARBA00008337"/>
    </source>
</evidence>
<dbReference type="InterPro" id="IPR033118">
    <property type="entry name" value="EXPERA"/>
</dbReference>
<evidence type="ECO:0000256" key="9">
    <source>
        <dbReference type="ARBA" id="ARBA00023136"/>
    </source>
</evidence>
<dbReference type="EMBL" id="JANBUW010000047">
    <property type="protein sequence ID" value="KAJ2850034.1"/>
    <property type="molecule type" value="Genomic_DNA"/>
</dbReference>
<evidence type="ECO:0000256" key="10">
    <source>
        <dbReference type="ARBA" id="ARBA00023166"/>
    </source>
</evidence>
<keyword evidence="4 13" id="KW-0812">Transmembrane</keyword>
<evidence type="ECO:0000313" key="16">
    <source>
        <dbReference type="EMBL" id="KAJ2850034.1"/>
    </source>
</evidence>
<keyword evidence="7" id="KW-0756">Sterol biosynthesis</keyword>
<feature type="transmembrane region" description="Helical" evidence="14">
    <location>
        <begin position="68"/>
        <end position="88"/>
    </location>
</feature>
<reference evidence="16" key="1">
    <citation type="submission" date="2022-07" db="EMBL/GenBank/DDBJ databases">
        <title>Phylogenomic reconstructions and comparative analyses of Kickxellomycotina fungi.</title>
        <authorList>
            <person name="Reynolds N.K."/>
            <person name="Stajich J.E."/>
            <person name="Barry K."/>
            <person name="Grigoriev I.V."/>
            <person name="Crous P."/>
            <person name="Smith M.E."/>
        </authorList>
    </citation>
    <scope>NUCLEOTIDE SEQUENCE</scope>
    <source>
        <strain evidence="16">NRRL 1566</strain>
    </source>
</reference>
<dbReference type="GO" id="GO:0004769">
    <property type="term" value="F:steroid Delta-isomerase activity"/>
    <property type="evidence" value="ECO:0007669"/>
    <property type="project" value="TreeGrafter"/>
</dbReference>
<comment type="subcellular location">
    <subcellularLocation>
        <location evidence="1">Membrane</location>
        <topology evidence="1">Multi-pass membrane protein</topology>
    </subcellularLocation>
</comment>
<keyword evidence="10" id="KW-1207">Sterol metabolism</keyword>
<evidence type="ECO:0000256" key="12">
    <source>
        <dbReference type="ARBA" id="ARBA00023235"/>
    </source>
</evidence>
<dbReference type="InterPro" id="IPR007905">
    <property type="entry name" value="EBP"/>
</dbReference>
<evidence type="ECO:0000256" key="6">
    <source>
        <dbReference type="ARBA" id="ARBA00022989"/>
    </source>
</evidence>
<dbReference type="GO" id="GO:0005783">
    <property type="term" value="C:endoplasmic reticulum"/>
    <property type="evidence" value="ECO:0007669"/>
    <property type="project" value="TreeGrafter"/>
</dbReference>
<keyword evidence="9 13" id="KW-0472">Membrane</keyword>
<feature type="transmembrane region" description="Helical" evidence="14">
    <location>
        <begin position="155"/>
        <end position="173"/>
    </location>
</feature>
<protein>
    <recommendedName>
        <fullName evidence="15">EXPERA domain-containing protein</fullName>
    </recommendedName>
</protein>
<keyword evidence="5" id="KW-0752">Steroid biosynthesis</keyword>
<evidence type="ECO:0000256" key="3">
    <source>
        <dbReference type="ARBA" id="ARBA00022516"/>
    </source>
</evidence>